<dbReference type="SUPFAM" id="SSF109854">
    <property type="entry name" value="DinB/YfiT-like putative metalloenzymes"/>
    <property type="match status" value="1"/>
</dbReference>
<name>A0A4S5E0Y2_9MICC</name>
<reference evidence="1 2" key="1">
    <citation type="submission" date="2019-04" db="EMBL/GenBank/DDBJ databases">
        <authorList>
            <person name="Liu Q."/>
            <person name="Xin Y.-H."/>
        </authorList>
    </citation>
    <scope>NUCLEOTIDE SEQUENCE [LARGE SCALE GENOMIC DNA]</scope>
    <source>
        <strain evidence="1 2">AM23</strain>
    </source>
</reference>
<comment type="caution">
    <text evidence="1">The sequence shown here is derived from an EMBL/GenBank/DDBJ whole genome shotgun (WGS) entry which is preliminary data.</text>
</comment>
<sequence>MENDSRTEPPAAAGERETLTGFLDYFRATVVMKASGLSDADGARRLVPSLTTVSGLVQHLTDVEQFWFQDRIEGQQDVPTRWSAEDPDGEFRVSGEDSLVRIIEDYEAACRQSRDVLERYGMEDRCRGGDGGQSVRWVLVHMIEETGRHCGHLDILRELLDGSTGD</sequence>
<dbReference type="InterPro" id="IPR034660">
    <property type="entry name" value="DinB/YfiT-like"/>
</dbReference>
<organism evidence="1 2">
    <name type="scientific">Arthrobacter echini</name>
    <dbReference type="NCBI Taxonomy" id="1529066"/>
    <lineage>
        <taxon>Bacteria</taxon>
        <taxon>Bacillati</taxon>
        <taxon>Actinomycetota</taxon>
        <taxon>Actinomycetes</taxon>
        <taxon>Micrococcales</taxon>
        <taxon>Micrococcaceae</taxon>
        <taxon>Arthrobacter</taxon>
    </lineage>
</organism>
<dbReference type="EMBL" id="SSWH01000014">
    <property type="protein sequence ID" value="THJ64981.1"/>
    <property type="molecule type" value="Genomic_DNA"/>
</dbReference>
<dbReference type="Gene3D" id="1.20.120.450">
    <property type="entry name" value="dinb family like domain"/>
    <property type="match status" value="1"/>
</dbReference>
<dbReference type="InterPro" id="IPR007061">
    <property type="entry name" value="MST-like"/>
</dbReference>
<dbReference type="RefSeq" id="WP_136455560.1">
    <property type="nucleotide sequence ID" value="NZ_SSWH01000014.1"/>
</dbReference>
<evidence type="ECO:0000313" key="2">
    <source>
        <dbReference type="Proteomes" id="UP000305233"/>
    </source>
</evidence>
<dbReference type="AlphaFoldDB" id="A0A4S5E0Y2"/>
<dbReference type="OrthoDB" id="4548523at2"/>
<proteinExistence type="predicted"/>
<accession>A0A4S5E0Y2</accession>
<evidence type="ECO:0000313" key="1">
    <source>
        <dbReference type="EMBL" id="THJ64981.1"/>
    </source>
</evidence>
<keyword evidence="2" id="KW-1185">Reference proteome</keyword>
<dbReference type="Proteomes" id="UP000305233">
    <property type="component" value="Unassembled WGS sequence"/>
</dbReference>
<protein>
    <submittedName>
        <fullName evidence="1">DinB family protein</fullName>
    </submittedName>
</protein>
<gene>
    <name evidence="1" type="ORF">E8P82_13420</name>
</gene>
<dbReference type="Pfam" id="PF04978">
    <property type="entry name" value="MST"/>
    <property type="match status" value="1"/>
</dbReference>